<evidence type="ECO:0000313" key="7">
    <source>
        <dbReference type="Proteomes" id="UP001187471"/>
    </source>
</evidence>
<gene>
    <name evidence="6" type="ORF">RJ640_001264</name>
</gene>
<evidence type="ECO:0000313" key="6">
    <source>
        <dbReference type="EMBL" id="KAK2994448.1"/>
    </source>
</evidence>
<dbReference type="InterPro" id="IPR030664">
    <property type="entry name" value="SdhA/FrdA/AprA"/>
</dbReference>
<feature type="active site" description="Proton acceptor" evidence="3">
    <location>
        <position position="112"/>
    </location>
</feature>
<name>A0AA88S1L8_9ASTE</name>
<dbReference type="GO" id="GO:0006121">
    <property type="term" value="P:mitochondrial electron transport, succinate to ubiquinone"/>
    <property type="evidence" value="ECO:0007669"/>
    <property type="project" value="TreeGrafter"/>
</dbReference>
<reference evidence="6" key="1">
    <citation type="submission" date="2022-12" db="EMBL/GenBank/DDBJ databases">
        <title>Draft genome assemblies for two species of Escallonia (Escalloniales).</title>
        <authorList>
            <person name="Chanderbali A."/>
            <person name="Dervinis C."/>
            <person name="Anghel I."/>
            <person name="Soltis D."/>
            <person name="Soltis P."/>
            <person name="Zapata F."/>
        </authorList>
    </citation>
    <scope>NUCLEOTIDE SEQUENCE</scope>
    <source>
        <strain evidence="6">UCBG92.1500</strain>
        <tissue evidence="6">Leaf</tissue>
    </source>
</reference>
<dbReference type="Pfam" id="PF00890">
    <property type="entry name" value="FAD_binding_2"/>
    <property type="match status" value="1"/>
</dbReference>
<feature type="domain" description="FAD-dependent oxidoreductase 2 FAD-binding" evidence="5">
    <location>
        <begin position="82"/>
        <end position="131"/>
    </location>
</feature>
<dbReference type="GO" id="GO:0009055">
    <property type="term" value="F:electron transfer activity"/>
    <property type="evidence" value="ECO:0007669"/>
    <property type="project" value="TreeGrafter"/>
</dbReference>
<evidence type="ECO:0000256" key="1">
    <source>
        <dbReference type="ARBA" id="ARBA00022630"/>
    </source>
</evidence>
<comment type="caution">
    <text evidence="6">The sequence shown here is derived from an EMBL/GenBank/DDBJ whole genome shotgun (WGS) entry which is preliminary data.</text>
</comment>
<dbReference type="GO" id="GO:0005739">
    <property type="term" value="C:mitochondrion"/>
    <property type="evidence" value="ECO:0007669"/>
    <property type="project" value="GOC"/>
</dbReference>
<dbReference type="PANTHER" id="PTHR11632:SF51">
    <property type="entry name" value="SUCCINATE DEHYDROGENASE [UBIQUINONE] FLAVOPROTEIN SUBUNIT, MITOCHONDRIAL"/>
    <property type="match status" value="1"/>
</dbReference>
<evidence type="ECO:0000259" key="5">
    <source>
        <dbReference type="Pfam" id="PF00890"/>
    </source>
</evidence>
<organism evidence="6 7">
    <name type="scientific">Escallonia rubra</name>
    <dbReference type="NCBI Taxonomy" id="112253"/>
    <lineage>
        <taxon>Eukaryota</taxon>
        <taxon>Viridiplantae</taxon>
        <taxon>Streptophyta</taxon>
        <taxon>Embryophyta</taxon>
        <taxon>Tracheophyta</taxon>
        <taxon>Spermatophyta</taxon>
        <taxon>Magnoliopsida</taxon>
        <taxon>eudicotyledons</taxon>
        <taxon>Gunneridae</taxon>
        <taxon>Pentapetalae</taxon>
        <taxon>asterids</taxon>
        <taxon>campanulids</taxon>
        <taxon>Escalloniales</taxon>
        <taxon>Escalloniaceae</taxon>
        <taxon>Escallonia</taxon>
    </lineage>
</organism>
<dbReference type="AlphaFoldDB" id="A0AA88S1L8"/>
<dbReference type="GO" id="GO:0008177">
    <property type="term" value="F:succinate dehydrogenase (quinone) activity"/>
    <property type="evidence" value="ECO:0007669"/>
    <property type="project" value="TreeGrafter"/>
</dbReference>
<keyword evidence="4" id="KW-0472">Membrane</keyword>
<keyword evidence="4" id="KW-0812">Transmembrane</keyword>
<evidence type="ECO:0000256" key="2">
    <source>
        <dbReference type="ARBA" id="ARBA00023002"/>
    </source>
</evidence>
<dbReference type="InterPro" id="IPR003953">
    <property type="entry name" value="FAD-dep_OxRdtase_2_FAD-bd"/>
</dbReference>
<evidence type="ECO:0000256" key="3">
    <source>
        <dbReference type="PIRSR" id="PIRSR630664-50"/>
    </source>
</evidence>
<feature type="transmembrane region" description="Helical" evidence="4">
    <location>
        <begin position="134"/>
        <end position="153"/>
    </location>
</feature>
<dbReference type="EMBL" id="JAVXUO010000206">
    <property type="protein sequence ID" value="KAK2994448.1"/>
    <property type="molecule type" value="Genomic_DNA"/>
</dbReference>
<dbReference type="GO" id="GO:0050660">
    <property type="term" value="F:flavin adenine dinucleotide binding"/>
    <property type="evidence" value="ECO:0007669"/>
    <property type="project" value="TreeGrafter"/>
</dbReference>
<evidence type="ECO:0000256" key="4">
    <source>
        <dbReference type="SAM" id="Phobius"/>
    </source>
</evidence>
<dbReference type="PANTHER" id="PTHR11632">
    <property type="entry name" value="SUCCINATE DEHYDROGENASE 2 FLAVOPROTEIN SUBUNIT"/>
    <property type="match status" value="1"/>
</dbReference>
<keyword evidence="4" id="KW-1133">Transmembrane helix</keyword>
<keyword evidence="2" id="KW-0560">Oxidoreductase</keyword>
<dbReference type="SUPFAM" id="SSF56425">
    <property type="entry name" value="Succinate dehydrogenase/fumarate reductase flavoprotein, catalytic domain"/>
    <property type="match status" value="1"/>
</dbReference>
<keyword evidence="1" id="KW-0285">Flavoprotein</keyword>
<protein>
    <recommendedName>
        <fullName evidence="5">FAD-dependent oxidoreductase 2 FAD-binding domain-containing protein</fullName>
    </recommendedName>
</protein>
<proteinExistence type="predicted"/>
<keyword evidence="7" id="KW-1185">Reference proteome</keyword>
<accession>A0AA88S1L8</accession>
<sequence>MAVAPLPFVHGRWRDVREGRGGRFQHDEYLVSASNVVLADESSVPGLVGNGTIFAGYPSGDLKTGIETAGDLTQMSARLRIGSRGEGRILRNNNGERFMEHYAPTAKDLASRDVVSRSMTMEIREGRGVVRKEVATAMGVMSLIGWFCFGLTFDFQRNNSGFSIR</sequence>
<dbReference type="InterPro" id="IPR027477">
    <property type="entry name" value="Succ_DH/fumarate_Rdtase_cat_sf"/>
</dbReference>
<dbReference type="Gene3D" id="3.90.700.10">
    <property type="entry name" value="Succinate dehydrogenase/fumarate reductase flavoprotein, catalytic domain"/>
    <property type="match status" value="1"/>
</dbReference>
<dbReference type="Proteomes" id="UP001187471">
    <property type="component" value="Unassembled WGS sequence"/>
</dbReference>